<name>A0ABC8T4A0_9AQUA</name>
<reference evidence="1 2" key="1">
    <citation type="submission" date="2024-02" db="EMBL/GenBank/DDBJ databases">
        <authorList>
            <person name="Vignale AGUSTIN F."/>
            <person name="Sosa J E."/>
            <person name="Modenutti C."/>
        </authorList>
    </citation>
    <scope>NUCLEOTIDE SEQUENCE [LARGE SCALE GENOMIC DNA]</scope>
</reference>
<accession>A0ABC8T4A0</accession>
<dbReference type="AlphaFoldDB" id="A0ABC8T4A0"/>
<evidence type="ECO:0000313" key="2">
    <source>
        <dbReference type="Proteomes" id="UP001642360"/>
    </source>
</evidence>
<comment type="caution">
    <text evidence="1">The sequence shown here is derived from an EMBL/GenBank/DDBJ whole genome shotgun (WGS) entry which is preliminary data.</text>
</comment>
<gene>
    <name evidence="1" type="ORF">ILEXP_LOCUS33332</name>
</gene>
<organism evidence="1 2">
    <name type="scientific">Ilex paraguariensis</name>
    <name type="common">yerba mate</name>
    <dbReference type="NCBI Taxonomy" id="185542"/>
    <lineage>
        <taxon>Eukaryota</taxon>
        <taxon>Viridiplantae</taxon>
        <taxon>Streptophyta</taxon>
        <taxon>Embryophyta</taxon>
        <taxon>Tracheophyta</taxon>
        <taxon>Spermatophyta</taxon>
        <taxon>Magnoliopsida</taxon>
        <taxon>eudicotyledons</taxon>
        <taxon>Gunneridae</taxon>
        <taxon>Pentapetalae</taxon>
        <taxon>asterids</taxon>
        <taxon>campanulids</taxon>
        <taxon>Aquifoliales</taxon>
        <taxon>Aquifoliaceae</taxon>
        <taxon>Ilex</taxon>
    </lineage>
</organism>
<evidence type="ECO:0000313" key="1">
    <source>
        <dbReference type="EMBL" id="CAK9164240.1"/>
    </source>
</evidence>
<dbReference type="EMBL" id="CAUOFW020004169">
    <property type="protein sequence ID" value="CAK9164240.1"/>
    <property type="molecule type" value="Genomic_DNA"/>
</dbReference>
<protein>
    <submittedName>
        <fullName evidence="1">Uncharacterized protein</fullName>
    </submittedName>
</protein>
<sequence length="155" mass="17865">MTLMVTDQKASIAALIESCELKLENVLRDQLSLIEPDNMLKAMRLGYCGIVRFQLIIPNGWKFLDKDEDVLGLGRWVNKHKVFDEYVEHTRGNVLDQSQAKSNCIPIAQQFDGRNNVGLYEEHSDNSTSDDEYFYDSEYDLDEVKLHDTMVDKDV</sequence>
<keyword evidence="2" id="KW-1185">Reference proteome</keyword>
<dbReference type="Proteomes" id="UP001642360">
    <property type="component" value="Unassembled WGS sequence"/>
</dbReference>
<proteinExistence type="predicted"/>